<comment type="caution">
    <text evidence="2">The sequence shown here is derived from an EMBL/GenBank/DDBJ whole genome shotgun (WGS) entry which is preliminary data.</text>
</comment>
<protein>
    <submittedName>
        <fullName evidence="2">Uncharacterized protein</fullName>
    </submittedName>
</protein>
<keyword evidence="3" id="KW-1185">Reference proteome</keyword>
<dbReference type="AlphaFoldDB" id="A0AAV7WYS0"/>
<feature type="region of interest" description="Disordered" evidence="1">
    <location>
        <begin position="68"/>
        <end position="90"/>
    </location>
</feature>
<proteinExistence type="predicted"/>
<feature type="region of interest" description="Disordered" evidence="1">
    <location>
        <begin position="225"/>
        <end position="274"/>
    </location>
</feature>
<gene>
    <name evidence="2" type="ORF">NDU88_006621</name>
</gene>
<evidence type="ECO:0000256" key="1">
    <source>
        <dbReference type="SAM" id="MobiDB-lite"/>
    </source>
</evidence>
<accession>A0AAV7WYS0</accession>
<reference evidence="2" key="1">
    <citation type="journal article" date="2022" name="bioRxiv">
        <title>Sequencing and chromosome-scale assembly of the giantPleurodeles waltlgenome.</title>
        <authorList>
            <person name="Brown T."/>
            <person name="Elewa A."/>
            <person name="Iarovenko S."/>
            <person name="Subramanian E."/>
            <person name="Araus A.J."/>
            <person name="Petzold A."/>
            <person name="Susuki M."/>
            <person name="Suzuki K.-i.T."/>
            <person name="Hayashi T."/>
            <person name="Toyoda A."/>
            <person name="Oliveira C."/>
            <person name="Osipova E."/>
            <person name="Leigh N.D."/>
            <person name="Simon A."/>
            <person name="Yun M.H."/>
        </authorList>
    </citation>
    <scope>NUCLEOTIDE SEQUENCE</scope>
    <source>
        <strain evidence="2">20211129_DDA</strain>
        <tissue evidence="2">Liver</tissue>
    </source>
</reference>
<sequence>MRCREAPRRCALPPGHQLSADTQLLEWHDPVGSPRDPHLPRFSWAILNVLWPGARQAIPKLRAHRSVHAVGHHGSDRPPGGSSICRPSHSHEMVRGPVLSSSRVGPPRGLARPAGVCRCSKWVSATPEAPSIRHTVPHAGSAPQQVSQQPGPLLGPGAPVAHVPVAFSYSGGRGQRARTQPRPPSHHPPRPREHKVFRPSGPVHFSIGPAGVPPLTGRTPAHLLTPAAGTNGETGRGARRPPTTRSARLAPGSAGARVTHTGPRSHSPSICPGGRPRITGEVWAPPEQTDQACAILGFVAMPHEWIYP</sequence>
<feature type="compositionally biased region" description="Low complexity" evidence="1">
    <location>
        <begin position="240"/>
        <end position="251"/>
    </location>
</feature>
<evidence type="ECO:0000313" key="2">
    <source>
        <dbReference type="EMBL" id="KAJ1219050.1"/>
    </source>
</evidence>
<name>A0AAV7WYS0_PLEWA</name>
<organism evidence="2 3">
    <name type="scientific">Pleurodeles waltl</name>
    <name type="common">Iberian ribbed newt</name>
    <dbReference type="NCBI Taxonomy" id="8319"/>
    <lineage>
        <taxon>Eukaryota</taxon>
        <taxon>Metazoa</taxon>
        <taxon>Chordata</taxon>
        <taxon>Craniata</taxon>
        <taxon>Vertebrata</taxon>
        <taxon>Euteleostomi</taxon>
        <taxon>Amphibia</taxon>
        <taxon>Batrachia</taxon>
        <taxon>Caudata</taxon>
        <taxon>Salamandroidea</taxon>
        <taxon>Salamandridae</taxon>
        <taxon>Pleurodelinae</taxon>
        <taxon>Pleurodeles</taxon>
    </lineage>
</organism>
<feature type="region of interest" description="Disordered" evidence="1">
    <location>
        <begin position="171"/>
        <end position="203"/>
    </location>
</feature>
<feature type="region of interest" description="Disordered" evidence="1">
    <location>
        <begin position="132"/>
        <end position="159"/>
    </location>
</feature>
<dbReference type="EMBL" id="JANPWB010000001">
    <property type="protein sequence ID" value="KAJ1219050.1"/>
    <property type="molecule type" value="Genomic_DNA"/>
</dbReference>
<evidence type="ECO:0000313" key="3">
    <source>
        <dbReference type="Proteomes" id="UP001066276"/>
    </source>
</evidence>
<feature type="compositionally biased region" description="Low complexity" evidence="1">
    <location>
        <begin position="143"/>
        <end position="159"/>
    </location>
</feature>
<dbReference type="Proteomes" id="UP001066276">
    <property type="component" value="Chromosome 1_1"/>
</dbReference>